<protein>
    <submittedName>
        <fullName evidence="5">Peptidoglycan/LPS O-acetylase OafA/YrhL</fullName>
    </submittedName>
</protein>
<evidence type="ECO:0000259" key="4">
    <source>
        <dbReference type="Pfam" id="PF01757"/>
    </source>
</evidence>
<comment type="caution">
    <text evidence="5">The sequence shown here is derived from an EMBL/GenBank/DDBJ whole genome shotgun (WGS) entry which is preliminary data.</text>
</comment>
<evidence type="ECO:0000313" key="6">
    <source>
        <dbReference type="Proteomes" id="UP000256530"/>
    </source>
</evidence>
<dbReference type="EMBL" id="QTTY01000031">
    <property type="protein sequence ID" value="REF24674.1"/>
    <property type="molecule type" value="Genomic_DNA"/>
</dbReference>
<feature type="transmembrane region" description="Helical" evidence="3">
    <location>
        <begin position="297"/>
        <end position="317"/>
    </location>
</feature>
<proteinExistence type="inferred from homology"/>
<dbReference type="InterPro" id="IPR002656">
    <property type="entry name" value="Acyl_transf_3_dom"/>
</dbReference>
<dbReference type="InterPro" id="IPR050879">
    <property type="entry name" value="Acyltransferase_3"/>
</dbReference>
<name>A0A3D9UFF1_BACMY</name>
<evidence type="ECO:0000256" key="2">
    <source>
        <dbReference type="ARBA" id="ARBA00007400"/>
    </source>
</evidence>
<feature type="transmembrane region" description="Helical" evidence="3">
    <location>
        <begin position="49"/>
        <end position="66"/>
    </location>
</feature>
<accession>A0A3D9UFF1</accession>
<organism evidence="5 6">
    <name type="scientific">Bacillus mycoides</name>
    <dbReference type="NCBI Taxonomy" id="1405"/>
    <lineage>
        <taxon>Bacteria</taxon>
        <taxon>Bacillati</taxon>
        <taxon>Bacillota</taxon>
        <taxon>Bacilli</taxon>
        <taxon>Bacillales</taxon>
        <taxon>Bacillaceae</taxon>
        <taxon>Bacillus</taxon>
        <taxon>Bacillus cereus group</taxon>
    </lineage>
</organism>
<evidence type="ECO:0000256" key="3">
    <source>
        <dbReference type="SAM" id="Phobius"/>
    </source>
</evidence>
<feature type="domain" description="Acyltransferase 3" evidence="4">
    <location>
        <begin position="8"/>
        <end position="312"/>
    </location>
</feature>
<dbReference type="RefSeq" id="WP_181777948.1">
    <property type="nucleotide sequence ID" value="NZ_JBNNVF010000010.1"/>
</dbReference>
<dbReference type="PANTHER" id="PTHR23028:SF131">
    <property type="entry name" value="BLR2367 PROTEIN"/>
    <property type="match status" value="1"/>
</dbReference>
<comment type="subcellular location">
    <subcellularLocation>
        <location evidence="1">Membrane</location>
    </subcellularLocation>
</comment>
<dbReference type="GO" id="GO:0000271">
    <property type="term" value="P:polysaccharide biosynthetic process"/>
    <property type="evidence" value="ECO:0007669"/>
    <property type="project" value="TreeGrafter"/>
</dbReference>
<keyword evidence="3" id="KW-1133">Transmembrane helix</keyword>
<comment type="similarity">
    <text evidence="2">Belongs to the acyltransferase 3 family.</text>
</comment>
<feature type="transmembrane region" description="Helical" evidence="3">
    <location>
        <begin position="262"/>
        <end position="285"/>
    </location>
</feature>
<feature type="transmembrane region" description="Helical" evidence="3">
    <location>
        <begin position="219"/>
        <end position="250"/>
    </location>
</feature>
<dbReference type="GO" id="GO:0016020">
    <property type="term" value="C:membrane"/>
    <property type="evidence" value="ECO:0007669"/>
    <property type="project" value="TreeGrafter"/>
</dbReference>
<feature type="transmembrane region" description="Helical" evidence="3">
    <location>
        <begin position="12"/>
        <end position="29"/>
    </location>
</feature>
<sequence length="344" mass="39100">MKEKRLTELDALRGLAALSVLLFHYTYFYNQSYGHVKEEYLLNFKYGSYGVHLFFMISGFVIYMTLLKTNNTKDFIFKRAVRLYPAYLVAVTLTFMTIVLMGLEGMGVSLRDYLFNLTMFQGVIPGTGIDLVDGSYWSLGIEVTFYIFCVILLSMGLAKRPVLITSLWLLGLFTIKILYVNSLITPIIGDLGIINYSNLFIVGIMFYQLKQSKLIVNYLIIVFALVFQFCFHGVLSGLIICCFVGVFYLLINNKLSFLGTRIFTFLGTISYSLYLIHQSIGYIIIDFIEQFGLINEIFILVPILISIALATVITFGVEKPIQGFLITRYNKGRENELPAKNVSA</sequence>
<gene>
    <name evidence="5" type="ORF">DET55_13119</name>
</gene>
<dbReference type="Proteomes" id="UP000256530">
    <property type="component" value="Unassembled WGS sequence"/>
</dbReference>
<evidence type="ECO:0000313" key="5">
    <source>
        <dbReference type="EMBL" id="REF24674.1"/>
    </source>
</evidence>
<reference evidence="5 6" key="1">
    <citation type="submission" date="2018-08" db="EMBL/GenBank/DDBJ databases">
        <title>Freshwater and sediment microbial communities from various areas in North America, analyzing microbe dynamics in response to fracking.</title>
        <authorList>
            <person name="Lamendella R."/>
        </authorList>
    </citation>
    <scope>NUCLEOTIDE SEQUENCE [LARGE SCALE GENOMIC DNA]</scope>
    <source>
        <strain evidence="5 6">DB-1</strain>
    </source>
</reference>
<dbReference type="PANTHER" id="PTHR23028">
    <property type="entry name" value="ACETYLTRANSFERASE"/>
    <property type="match status" value="1"/>
</dbReference>
<dbReference type="Pfam" id="PF01757">
    <property type="entry name" value="Acyl_transf_3"/>
    <property type="match status" value="1"/>
</dbReference>
<keyword evidence="3" id="KW-0472">Membrane</keyword>
<feature type="transmembrane region" description="Helical" evidence="3">
    <location>
        <begin position="162"/>
        <end position="181"/>
    </location>
</feature>
<feature type="transmembrane region" description="Helical" evidence="3">
    <location>
        <begin position="187"/>
        <end position="207"/>
    </location>
</feature>
<evidence type="ECO:0000256" key="1">
    <source>
        <dbReference type="ARBA" id="ARBA00004370"/>
    </source>
</evidence>
<dbReference type="AlphaFoldDB" id="A0A3D9UFF1"/>
<dbReference type="GO" id="GO:0016747">
    <property type="term" value="F:acyltransferase activity, transferring groups other than amino-acyl groups"/>
    <property type="evidence" value="ECO:0007669"/>
    <property type="project" value="InterPro"/>
</dbReference>
<feature type="transmembrane region" description="Helical" evidence="3">
    <location>
        <begin position="136"/>
        <end position="155"/>
    </location>
</feature>
<keyword evidence="3" id="KW-0812">Transmembrane</keyword>
<feature type="transmembrane region" description="Helical" evidence="3">
    <location>
        <begin position="87"/>
        <end position="110"/>
    </location>
</feature>